<keyword evidence="2" id="KW-1185">Reference proteome</keyword>
<name>A0A498KIU8_MALDO</name>
<reference evidence="1 2" key="1">
    <citation type="submission" date="2018-10" db="EMBL/GenBank/DDBJ databases">
        <title>A high-quality apple genome assembly.</title>
        <authorList>
            <person name="Hu J."/>
        </authorList>
    </citation>
    <scope>NUCLEOTIDE SEQUENCE [LARGE SCALE GENOMIC DNA]</scope>
    <source>
        <strain evidence="2">cv. HFTH1</strain>
        <tissue evidence="1">Young leaf</tissue>
    </source>
</reference>
<accession>A0A498KIU8</accession>
<dbReference type="InterPro" id="IPR043454">
    <property type="entry name" value="NPH3/RPT2-like"/>
</dbReference>
<dbReference type="Gene3D" id="3.30.260.10">
    <property type="entry name" value="TCP-1-like chaperonin intermediate domain"/>
    <property type="match status" value="1"/>
</dbReference>
<dbReference type="InterPro" id="IPR027410">
    <property type="entry name" value="TCP-1-like_intermed_sf"/>
</dbReference>
<organism evidence="1 2">
    <name type="scientific">Malus domestica</name>
    <name type="common">Apple</name>
    <name type="synonym">Pyrus malus</name>
    <dbReference type="NCBI Taxonomy" id="3750"/>
    <lineage>
        <taxon>Eukaryota</taxon>
        <taxon>Viridiplantae</taxon>
        <taxon>Streptophyta</taxon>
        <taxon>Embryophyta</taxon>
        <taxon>Tracheophyta</taxon>
        <taxon>Spermatophyta</taxon>
        <taxon>Magnoliopsida</taxon>
        <taxon>eudicotyledons</taxon>
        <taxon>Gunneridae</taxon>
        <taxon>Pentapetalae</taxon>
        <taxon>rosids</taxon>
        <taxon>fabids</taxon>
        <taxon>Rosales</taxon>
        <taxon>Rosaceae</taxon>
        <taxon>Amygdaloideae</taxon>
        <taxon>Maleae</taxon>
        <taxon>Malus</taxon>
    </lineage>
</organism>
<proteinExistence type="predicted"/>
<gene>
    <name evidence="1" type="ORF">DVH24_026237</name>
</gene>
<dbReference type="PANTHER" id="PTHR32370">
    <property type="entry name" value="OS12G0117600 PROTEIN"/>
    <property type="match status" value="1"/>
</dbReference>
<comment type="caution">
    <text evidence="1">The sequence shown here is derived from an EMBL/GenBank/DDBJ whole genome shotgun (WGS) entry which is preliminary data.</text>
</comment>
<protein>
    <submittedName>
        <fullName evidence="1">Uncharacterized protein</fullName>
    </submittedName>
</protein>
<dbReference type="EMBL" id="RDQH01000328">
    <property type="protein sequence ID" value="RXI07101.1"/>
    <property type="molecule type" value="Genomic_DNA"/>
</dbReference>
<dbReference type="SUPFAM" id="SSF54849">
    <property type="entry name" value="GroEL-intermediate domain like"/>
    <property type="match status" value="1"/>
</dbReference>
<dbReference type="Proteomes" id="UP000290289">
    <property type="component" value="Chromosome 2"/>
</dbReference>
<evidence type="ECO:0000313" key="2">
    <source>
        <dbReference type="Proteomes" id="UP000290289"/>
    </source>
</evidence>
<evidence type="ECO:0000313" key="1">
    <source>
        <dbReference type="EMBL" id="RXI07101.1"/>
    </source>
</evidence>
<dbReference type="AlphaFoldDB" id="A0A498KIU8"/>
<sequence length="160" mass="17939">MAVLVELTDRDSLVKSASTSLNNKVVSQYSTLLAPMAVDAVLSAAIGIYVHNVAALRCATEYLEMTEKYCDNNLTGRIKDFLSQVALMSLSGAIVVLKFCEDLLPMVEDLKIVQKYVDENQEENFYRGYLSSTSENIHEEGCHVLDWKNIKGKKIKQKQK</sequence>